<keyword evidence="2" id="KW-1185">Reference proteome</keyword>
<evidence type="ECO:0000313" key="1">
    <source>
        <dbReference type="EMBL" id="KAJ0052998.1"/>
    </source>
</evidence>
<proteinExistence type="predicted"/>
<comment type="caution">
    <text evidence="1">The sequence shown here is derived from an EMBL/GenBank/DDBJ whole genome shotgun (WGS) entry which is preliminary data.</text>
</comment>
<dbReference type="Proteomes" id="UP001163603">
    <property type="component" value="Chromosome 1"/>
</dbReference>
<evidence type="ECO:0000313" key="2">
    <source>
        <dbReference type="Proteomes" id="UP001163603"/>
    </source>
</evidence>
<accession>A0ACC0ZK38</accession>
<name>A0ACC0ZK38_9ROSI</name>
<reference evidence="2" key="1">
    <citation type="journal article" date="2023" name="G3 (Bethesda)">
        <title>Genome assembly and association tests identify interacting loci associated with vigor, precocity, and sex in interspecific pistachio rootstocks.</title>
        <authorList>
            <person name="Palmer W."/>
            <person name="Jacygrad E."/>
            <person name="Sagayaradj S."/>
            <person name="Cavanaugh K."/>
            <person name="Han R."/>
            <person name="Bertier L."/>
            <person name="Beede B."/>
            <person name="Kafkas S."/>
            <person name="Golino D."/>
            <person name="Preece J."/>
            <person name="Michelmore R."/>
        </authorList>
    </citation>
    <scope>NUCLEOTIDE SEQUENCE [LARGE SCALE GENOMIC DNA]</scope>
</reference>
<organism evidence="1 2">
    <name type="scientific">Pistacia integerrima</name>
    <dbReference type="NCBI Taxonomy" id="434235"/>
    <lineage>
        <taxon>Eukaryota</taxon>
        <taxon>Viridiplantae</taxon>
        <taxon>Streptophyta</taxon>
        <taxon>Embryophyta</taxon>
        <taxon>Tracheophyta</taxon>
        <taxon>Spermatophyta</taxon>
        <taxon>Magnoliopsida</taxon>
        <taxon>eudicotyledons</taxon>
        <taxon>Gunneridae</taxon>
        <taxon>Pentapetalae</taxon>
        <taxon>rosids</taxon>
        <taxon>malvids</taxon>
        <taxon>Sapindales</taxon>
        <taxon>Anacardiaceae</taxon>
        <taxon>Pistacia</taxon>
    </lineage>
</organism>
<protein>
    <submittedName>
        <fullName evidence="1">Uncharacterized protein</fullName>
    </submittedName>
</protein>
<sequence>MLLRSSSTPVLGSLISSFSETPTKTVNNNVNNHHESKKQCHLPPVIPHTNHHNHDNKLLPHGTRNLPSVSCNSSPISPAVTDHLSDSHKGFRRVRREDEEDESDIEYEEEAEEEEEDEEFFERNIGKDRMRVMAMGGSEFSFENEMGSMVLSEEAKAMDKLWNTSFARENEVIGQQMYLAMGLGIGGGGGGVGGGGGGGDFYAGSGGEGGDNGRVEEHYRRMVEENPGNPLFLRNYAQFLYQSKKDVGMAEEYYSRAILADPGDGDILSQYAKLVWEHHGDENRASSYFERAIQASPHDSNVQASYANFLWETEEDDDGCNVLKDLDTVGNRLHGGALASANV</sequence>
<gene>
    <name evidence="1" type="ORF">Pint_01657</name>
</gene>
<dbReference type="EMBL" id="CM047736">
    <property type="protein sequence ID" value="KAJ0052998.1"/>
    <property type="molecule type" value="Genomic_DNA"/>
</dbReference>